<gene>
    <name evidence="1" type="ORF">L227DRAFT_394889</name>
</gene>
<reference evidence="1" key="1">
    <citation type="journal article" date="2018" name="Genome Biol. Evol.">
        <title>Genomics and development of Lentinus tigrinus, a white-rot wood-decaying mushroom with dimorphic fruiting bodies.</title>
        <authorList>
            <person name="Wu B."/>
            <person name="Xu Z."/>
            <person name="Knudson A."/>
            <person name="Carlson A."/>
            <person name="Chen N."/>
            <person name="Kovaka S."/>
            <person name="LaButti K."/>
            <person name="Lipzen A."/>
            <person name="Pennachio C."/>
            <person name="Riley R."/>
            <person name="Schakwitz W."/>
            <person name="Umezawa K."/>
            <person name="Ohm R.A."/>
            <person name="Grigoriev I.V."/>
            <person name="Nagy L.G."/>
            <person name="Gibbons J."/>
            <person name="Hibbett D."/>
        </authorList>
    </citation>
    <scope>NUCLEOTIDE SEQUENCE [LARGE SCALE GENOMIC DNA]</scope>
    <source>
        <strain evidence="1">ALCF2SS1-6</strain>
    </source>
</reference>
<accession>A0A5C2SJ20</accession>
<organism evidence="1 2">
    <name type="scientific">Lentinus tigrinus ALCF2SS1-6</name>
    <dbReference type="NCBI Taxonomy" id="1328759"/>
    <lineage>
        <taxon>Eukaryota</taxon>
        <taxon>Fungi</taxon>
        <taxon>Dikarya</taxon>
        <taxon>Basidiomycota</taxon>
        <taxon>Agaricomycotina</taxon>
        <taxon>Agaricomycetes</taxon>
        <taxon>Polyporales</taxon>
        <taxon>Polyporaceae</taxon>
        <taxon>Lentinus</taxon>
    </lineage>
</organism>
<keyword evidence="2" id="KW-1185">Reference proteome</keyword>
<evidence type="ECO:0000313" key="1">
    <source>
        <dbReference type="EMBL" id="RPD63590.1"/>
    </source>
</evidence>
<name>A0A5C2SJ20_9APHY</name>
<dbReference type="AlphaFoldDB" id="A0A5C2SJ20"/>
<evidence type="ECO:0000313" key="2">
    <source>
        <dbReference type="Proteomes" id="UP000313359"/>
    </source>
</evidence>
<dbReference type="Proteomes" id="UP000313359">
    <property type="component" value="Unassembled WGS sequence"/>
</dbReference>
<sequence>MVEIGQRGTYVIRSGAMGGIQAVVVDAIRLKDCSKHQTRSARWIMQFAEWSETEYTKYDVHCKAVRYIRVRIANRENG</sequence>
<dbReference type="EMBL" id="ML122256">
    <property type="protein sequence ID" value="RPD63590.1"/>
    <property type="molecule type" value="Genomic_DNA"/>
</dbReference>
<proteinExistence type="predicted"/>
<protein>
    <submittedName>
        <fullName evidence="1">Uncharacterized protein</fullName>
    </submittedName>
</protein>